<accession>A0A0V7ZG15</accession>
<dbReference type="RefSeq" id="WP_027841242.1">
    <property type="nucleotide sequence ID" value="NZ_LMTZ01000137.1"/>
</dbReference>
<dbReference type="Proteomes" id="UP000053372">
    <property type="component" value="Unassembled WGS sequence"/>
</dbReference>
<dbReference type="EMBL" id="LMTZ01000137">
    <property type="protein sequence ID" value="KST63524.1"/>
    <property type="molecule type" value="Genomic_DNA"/>
</dbReference>
<evidence type="ECO:0000313" key="2">
    <source>
        <dbReference type="Proteomes" id="UP000053372"/>
    </source>
</evidence>
<proteinExistence type="predicted"/>
<sequence>MNTDDFDLTNLTREQALVLVSKGANLEIITEKPDKSLKVENFRPKNTGGAFEGKFIVGTPVNGVEKFVIFDLSEMDGDE</sequence>
<evidence type="ECO:0000313" key="1">
    <source>
        <dbReference type="EMBL" id="KST63524.1"/>
    </source>
</evidence>
<organism evidence="1 2">
    <name type="scientific">Mastigocoleus testarum BC008</name>
    <dbReference type="NCBI Taxonomy" id="371196"/>
    <lineage>
        <taxon>Bacteria</taxon>
        <taxon>Bacillati</taxon>
        <taxon>Cyanobacteriota</taxon>
        <taxon>Cyanophyceae</taxon>
        <taxon>Nostocales</taxon>
        <taxon>Hapalosiphonaceae</taxon>
        <taxon>Mastigocoleus</taxon>
    </lineage>
</organism>
<comment type="caution">
    <text evidence="1">The sequence shown here is derived from an EMBL/GenBank/DDBJ whole genome shotgun (WGS) entry which is preliminary data.</text>
</comment>
<protein>
    <submittedName>
        <fullName evidence="1">Uncharacterized protein</fullName>
    </submittedName>
</protein>
<keyword evidence="2" id="KW-1185">Reference proteome</keyword>
<reference evidence="1 2" key="1">
    <citation type="journal article" date="2015" name="Genome Announc.">
        <title>Draft Genome of the Euendolithic (true boring) Cyanobacterium Mastigocoleus testarum strain BC008.</title>
        <authorList>
            <person name="Guida B.S."/>
            <person name="Garcia-Pichel F."/>
        </authorList>
    </citation>
    <scope>NUCLEOTIDE SEQUENCE [LARGE SCALE GENOMIC DNA]</scope>
    <source>
        <strain evidence="1 2">BC008</strain>
    </source>
</reference>
<name>A0A0V7ZG15_9CYAN</name>
<gene>
    <name evidence="1" type="ORF">BC008_13755</name>
</gene>
<dbReference type="AlphaFoldDB" id="A0A0V7ZG15"/>